<dbReference type="SUPFAM" id="SSF102114">
    <property type="entry name" value="Radical SAM enzymes"/>
    <property type="match status" value="1"/>
</dbReference>
<name>A0A974WIE2_9BACT</name>
<comment type="function">
    <text evidence="10">Probably acts as a heme chaperone, transferring heme to an unknown acceptor. Binds one molecule of heme per monomer, possibly covalently. Binds 1 [4Fe-4S] cluster. The cluster is coordinated with 3 cysteines and an exchangeable S-adenosyl-L-methionine.</text>
</comment>
<dbReference type="RefSeq" id="WP_205722848.1">
    <property type="nucleotide sequence ID" value="NZ_CP070608.1"/>
</dbReference>
<evidence type="ECO:0000256" key="1">
    <source>
        <dbReference type="ARBA" id="ARBA00001966"/>
    </source>
</evidence>
<proteinExistence type="inferred from homology"/>
<keyword evidence="7 10" id="KW-0408">Iron</keyword>
<dbReference type="InterPro" id="IPR007197">
    <property type="entry name" value="rSAM"/>
</dbReference>
<comment type="cofactor">
    <cofactor evidence="1">
        <name>[4Fe-4S] cluster</name>
        <dbReference type="ChEBI" id="CHEBI:49883"/>
    </cofactor>
</comment>
<evidence type="ECO:0000256" key="3">
    <source>
        <dbReference type="ARBA" id="ARBA00017228"/>
    </source>
</evidence>
<dbReference type="InterPro" id="IPR034505">
    <property type="entry name" value="Coproporphyrinogen-III_oxidase"/>
</dbReference>
<dbReference type="EMBL" id="CP070608">
    <property type="protein sequence ID" value="QSE98333.1"/>
    <property type="molecule type" value="Genomic_DNA"/>
</dbReference>
<evidence type="ECO:0000313" key="13">
    <source>
        <dbReference type="Proteomes" id="UP000662783"/>
    </source>
</evidence>
<dbReference type="PANTHER" id="PTHR13932:SF5">
    <property type="entry name" value="RADICAL S-ADENOSYL METHIONINE DOMAIN-CONTAINING PROTEIN 1, MITOCHONDRIAL"/>
    <property type="match status" value="1"/>
</dbReference>
<dbReference type="GO" id="GO:0004109">
    <property type="term" value="F:coproporphyrinogen oxidase activity"/>
    <property type="evidence" value="ECO:0007669"/>
    <property type="project" value="InterPro"/>
</dbReference>
<dbReference type="SFLD" id="SFLDS00029">
    <property type="entry name" value="Radical_SAM"/>
    <property type="match status" value="1"/>
</dbReference>
<evidence type="ECO:0000256" key="2">
    <source>
        <dbReference type="ARBA" id="ARBA00006100"/>
    </source>
</evidence>
<dbReference type="SFLD" id="SFLDF00288">
    <property type="entry name" value="HemN-like__clustered_with_nucl"/>
    <property type="match status" value="1"/>
</dbReference>
<evidence type="ECO:0000256" key="4">
    <source>
        <dbReference type="ARBA" id="ARBA00022617"/>
    </source>
</evidence>
<dbReference type="Gene3D" id="3.20.20.70">
    <property type="entry name" value="Aldolase class I"/>
    <property type="match status" value="1"/>
</dbReference>
<dbReference type="SFLD" id="SFLDG01065">
    <property type="entry name" value="anaerobic_coproporphyrinogen-I"/>
    <property type="match status" value="1"/>
</dbReference>
<feature type="domain" description="Radical SAM core" evidence="11">
    <location>
        <begin position="1"/>
        <end position="230"/>
    </location>
</feature>
<evidence type="ECO:0000256" key="5">
    <source>
        <dbReference type="ARBA" id="ARBA00022691"/>
    </source>
</evidence>
<dbReference type="InterPro" id="IPR004559">
    <property type="entry name" value="HemW-like"/>
</dbReference>
<dbReference type="SMART" id="SM00729">
    <property type="entry name" value="Elp3"/>
    <property type="match status" value="1"/>
</dbReference>
<keyword evidence="10" id="KW-0963">Cytoplasm</keyword>
<dbReference type="Proteomes" id="UP000662783">
    <property type="component" value="Chromosome"/>
</dbReference>
<evidence type="ECO:0000259" key="11">
    <source>
        <dbReference type="PROSITE" id="PS51918"/>
    </source>
</evidence>
<evidence type="ECO:0000256" key="10">
    <source>
        <dbReference type="RuleBase" id="RU364116"/>
    </source>
</evidence>
<keyword evidence="10" id="KW-0004">4Fe-4S</keyword>
<keyword evidence="8 10" id="KW-0411">Iron-sulfur</keyword>
<keyword evidence="6 10" id="KW-0479">Metal-binding</keyword>
<dbReference type="AlphaFoldDB" id="A0A974WIE2"/>
<dbReference type="InterPro" id="IPR006638">
    <property type="entry name" value="Elp3/MiaA/NifB-like_rSAM"/>
</dbReference>
<dbReference type="PROSITE" id="PS51918">
    <property type="entry name" value="RADICAL_SAM"/>
    <property type="match status" value="1"/>
</dbReference>
<dbReference type="SFLD" id="SFLDG01082">
    <property type="entry name" value="B12-binding_domain_containing"/>
    <property type="match status" value="1"/>
</dbReference>
<dbReference type="GO" id="GO:0051539">
    <property type="term" value="F:4 iron, 4 sulfur cluster binding"/>
    <property type="evidence" value="ECO:0007669"/>
    <property type="project" value="UniProtKB-UniRule"/>
</dbReference>
<sequence>MAGIYVHIPFCKQACHYCDFHFSTNQDQQTKMVSSIVKEIELQKGYLNEPVKTIYFGGGTPSMLNENELNAILSVIHSTFDTSSCEEITLEANPDDLSMSQLAMLHQVGVNRLSIGMQSFDDNVLKFLNRAHSSKESVQVLADLTKSGFKNVSVDLIYGIPDRSHKLWLEDIKKLVDFAPQHISAYCLTIEPNTAFGNWAKKGKLNPVSEDFAAEQFEMLVSELIKAGYEHYEISNFCLPGFESKHNSSYWRQKPYLGLGPSAHSYNLESRQSNVSNNVKYMKSIEEGKIPFTIENLTETDKANDYLLTSLRTKWGVDLTLFDLDKKLDRKYIDHLVTTKKIRRAQNMLFLTQEGKLIADKITEDLFIIDDKDDY</sequence>
<gene>
    <name evidence="12" type="primary">hemW</name>
    <name evidence="12" type="ORF">JR347_04450</name>
</gene>
<evidence type="ECO:0000256" key="8">
    <source>
        <dbReference type="ARBA" id="ARBA00023014"/>
    </source>
</evidence>
<dbReference type="KEGG" id="fuv:JR347_04450"/>
<dbReference type="GO" id="GO:0006779">
    <property type="term" value="P:porphyrin-containing compound biosynthetic process"/>
    <property type="evidence" value="ECO:0007669"/>
    <property type="project" value="InterPro"/>
</dbReference>
<evidence type="ECO:0000256" key="7">
    <source>
        <dbReference type="ARBA" id="ARBA00023004"/>
    </source>
</evidence>
<dbReference type="SFLD" id="SFLDF00562">
    <property type="entry name" value="HemN-like__clustered_with_heat"/>
    <property type="match status" value="1"/>
</dbReference>
<accession>A0A974WIE2</accession>
<dbReference type="GO" id="GO:0046872">
    <property type="term" value="F:metal ion binding"/>
    <property type="evidence" value="ECO:0007669"/>
    <property type="project" value="UniProtKB-UniRule"/>
</dbReference>
<keyword evidence="13" id="KW-1185">Reference proteome</keyword>
<evidence type="ECO:0000256" key="9">
    <source>
        <dbReference type="ARBA" id="ARBA00023186"/>
    </source>
</evidence>
<organism evidence="12 13">
    <name type="scientific">Fulvivirga lutea</name>
    <dbReference type="NCBI Taxonomy" id="2810512"/>
    <lineage>
        <taxon>Bacteria</taxon>
        <taxon>Pseudomonadati</taxon>
        <taxon>Bacteroidota</taxon>
        <taxon>Cytophagia</taxon>
        <taxon>Cytophagales</taxon>
        <taxon>Fulvivirgaceae</taxon>
        <taxon>Fulvivirga</taxon>
    </lineage>
</organism>
<keyword evidence="4 10" id="KW-0349">Heme</keyword>
<dbReference type="Pfam" id="PF04055">
    <property type="entry name" value="Radical_SAM"/>
    <property type="match status" value="1"/>
</dbReference>
<comment type="similarity">
    <text evidence="2">Belongs to the anaerobic coproporphyrinogen-III oxidase family. HemW subfamily.</text>
</comment>
<keyword evidence="5 10" id="KW-0949">S-adenosyl-L-methionine</keyword>
<dbReference type="NCBIfam" id="TIGR00539">
    <property type="entry name" value="hemN_rel"/>
    <property type="match status" value="1"/>
</dbReference>
<dbReference type="InterPro" id="IPR058240">
    <property type="entry name" value="rSAM_sf"/>
</dbReference>
<reference evidence="12" key="1">
    <citation type="submission" date="2021-02" db="EMBL/GenBank/DDBJ databases">
        <title>Fulvivirga sp. S481 isolated from sea water.</title>
        <authorList>
            <person name="Bae S.S."/>
            <person name="Baek K."/>
        </authorList>
    </citation>
    <scope>NUCLEOTIDE SEQUENCE</scope>
    <source>
        <strain evidence="12">S481</strain>
    </source>
</reference>
<evidence type="ECO:0000256" key="6">
    <source>
        <dbReference type="ARBA" id="ARBA00022723"/>
    </source>
</evidence>
<dbReference type="GO" id="GO:0005737">
    <property type="term" value="C:cytoplasm"/>
    <property type="evidence" value="ECO:0007669"/>
    <property type="project" value="UniProtKB-SubCell"/>
</dbReference>
<evidence type="ECO:0000313" key="12">
    <source>
        <dbReference type="EMBL" id="QSE98333.1"/>
    </source>
</evidence>
<comment type="subcellular location">
    <subcellularLocation>
        <location evidence="10">Cytoplasm</location>
    </subcellularLocation>
</comment>
<keyword evidence="9 10" id="KW-0143">Chaperone</keyword>
<dbReference type="PANTHER" id="PTHR13932">
    <property type="entry name" value="COPROPORPHYRINIGEN III OXIDASE"/>
    <property type="match status" value="1"/>
</dbReference>
<protein>
    <recommendedName>
        <fullName evidence="3 10">Heme chaperone HemW</fullName>
    </recommendedName>
</protein>
<dbReference type="InterPro" id="IPR013785">
    <property type="entry name" value="Aldolase_TIM"/>
</dbReference>